<proteinExistence type="predicted"/>
<evidence type="ECO:0000313" key="2">
    <source>
        <dbReference type="Proteomes" id="UP001062901"/>
    </source>
</evidence>
<evidence type="ECO:0008006" key="3">
    <source>
        <dbReference type="Google" id="ProtNLM"/>
    </source>
</evidence>
<dbReference type="Proteomes" id="UP001062901">
    <property type="component" value="Unassembled WGS sequence"/>
</dbReference>
<keyword evidence="2" id="KW-1185">Reference proteome</keyword>
<organism evidence="1 2">
    <name type="scientific">Saccharibacter floricola DSM 15669</name>
    <dbReference type="NCBI Taxonomy" id="1123227"/>
    <lineage>
        <taxon>Bacteria</taxon>
        <taxon>Pseudomonadati</taxon>
        <taxon>Pseudomonadota</taxon>
        <taxon>Alphaproteobacteria</taxon>
        <taxon>Acetobacterales</taxon>
        <taxon>Acetobacteraceae</taxon>
        <taxon>Saccharibacter</taxon>
    </lineage>
</organism>
<gene>
    <name evidence="1" type="ORF">AA15669_0704</name>
</gene>
<accession>A0ABQ0NXY8</accession>
<comment type="caution">
    <text evidence="1">The sequence shown here is derived from an EMBL/GenBank/DDBJ whole genome shotgun (WGS) entry which is preliminary data.</text>
</comment>
<dbReference type="RefSeq" id="WP_018980071.1">
    <property type="nucleotide sequence ID" value="NZ_BAQD01000009.1"/>
</dbReference>
<evidence type="ECO:0000313" key="1">
    <source>
        <dbReference type="EMBL" id="GBQ05924.1"/>
    </source>
</evidence>
<dbReference type="EMBL" id="BAQD01000009">
    <property type="protein sequence ID" value="GBQ05924.1"/>
    <property type="molecule type" value="Genomic_DNA"/>
</dbReference>
<name>A0ABQ0NXY8_9PROT</name>
<sequence>MPGAEPYSARDFLEPRLQTLLQQGVETGFSRGELLAVLIDLLDDGNLKDMDKK</sequence>
<protein>
    <recommendedName>
        <fullName evidence="3">Ribbon-helix-helix protein CopG domain-containing protein</fullName>
    </recommendedName>
</protein>
<reference evidence="1" key="1">
    <citation type="submission" date="2013-04" db="EMBL/GenBank/DDBJ databases">
        <title>The genome sequencing project of 58 acetic acid bacteria.</title>
        <authorList>
            <person name="Okamoto-Kainuma A."/>
            <person name="Ishikawa M."/>
            <person name="Umino S."/>
            <person name="Koizumi Y."/>
            <person name="Shiwa Y."/>
            <person name="Yoshikawa H."/>
            <person name="Matsutani M."/>
            <person name="Matsushita K."/>
        </authorList>
    </citation>
    <scope>NUCLEOTIDE SEQUENCE</scope>
    <source>
        <strain evidence="1">DSM 15669</strain>
    </source>
</reference>